<proteinExistence type="predicted"/>
<dbReference type="AlphaFoldDB" id="A0AAV7IKY4"/>
<sequence>MGREEKVEPFGIDRQYFEVLNGICNANKEEERRRKGGGYHELYNGVVCNDTILATGVFSSKELWMLSKGTTVSKQIRYFLHN</sequence>
<keyword evidence="2" id="KW-1185">Reference proteome</keyword>
<dbReference type="EMBL" id="JAHXZJ010001119">
    <property type="protein sequence ID" value="KAH0553797.1"/>
    <property type="molecule type" value="Genomic_DNA"/>
</dbReference>
<dbReference type="Proteomes" id="UP000826195">
    <property type="component" value="Unassembled WGS sequence"/>
</dbReference>
<gene>
    <name evidence="1" type="ORF">KQX54_004486</name>
</gene>
<name>A0AAV7IKY4_COTGL</name>
<organism evidence="1 2">
    <name type="scientific">Cotesia glomerata</name>
    <name type="common">Lepidopteran parasitic wasp</name>
    <name type="synonym">Apanteles glomeratus</name>
    <dbReference type="NCBI Taxonomy" id="32391"/>
    <lineage>
        <taxon>Eukaryota</taxon>
        <taxon>Metazoa</taxon>
        <taxon>Ecdysozoa</taxon>
        <taxon>Arthropoda</taxon>
        <taxon>Hexapoda</taxon>
        <taxon>Insecta</taxon>
        <taxon>Pterygota</taxon>
        <taxon>Neoptera</taxon>
        <taxon>Endopterygota</taxon>
        <taxon>Hymenoptera</taxon>
        <taxon>Apocrita</taxon>
        <taxon>Ichneumonoidea</taxon>
        <taxon>Braconidae</taxon>
        <taxon>Microgastrinae</taxon>
        <taxon>Cotesia</taxon>
    </lineage>
</organism>
<comment type="caution">
    <text evidence="1">The sequence shown here is derived from an EMBL/GenBank/DDBJ whole genome shotgun (WGS) entry which is preliminary data.</text>
</comment>
<evidence type="ECO:0000313" key="2">
    <source>
        <dbReference type="Proteomes" id="UP000826195"/>
    </source>
</evidence>
<accession>A0AAV7IKY4</accession>
<reference evidence="1 2" key="1">
    <citation type="journal article" date="2021" name="J. Hered.">
        <title>A chromosome-level genome assembly of the parasitoid wasp, Cotesia glomerata (Hymenoptera: Braconidae).</title>
        <authorList>
            <person name="Pinto B.J."/>
            <person name="Weis J.J."/>
            <person name="Gamble T."/>
            <person name="Ode P.J."/>
            <person name="Paul R."/>
            <person name="Zaspel J.M."/>
        </authorList>
    </citation>
    <scope>NUCLEOTIDE SEQUENCE [LARGE SCALE GENOMIC DNA]</scope>
    <source>
        <strain evidence="1">CgM1</strain>
    </source>
</reference>
<protein>
    <submittedName>
        <fullName evidence="1">Uncharacterized protein</fullName>
    </submittedName>
</protein>
<evidence type="ECO:0000313" key="1">
    <source>
        <dbReference type="EMBL" id="KAH0553797.1"/>
    </source>
</evidence>